<organism evidence="1 2">
    <name type="scientific">Trichogramma brassicae</name>
    <dbReference type="NCBI Taxonomy" id="86971"/>
    <lineage>
        <taxon>Eukaryota</taxon>
        <taxon>Metazoa</taxon>
        <taxon>Ecdysozoa</taxon>
        <taxon>Arthropoda</taxon>
        <taxon>Hexapoda</taxon>
        <taxon>Insecta</taxon>
        <taxon>Pterygota</taxon>
        <taxon>Neoptera</taxon>
        <taxon>Endopterygota</taxon>
        <taxon>Hymenoptera</taxon>
        <taxon>Apocrita</taxon>
        <taxon>Proctotrupomorpha</taxon>
        <taxon>Chalcidoidea</taxon>
        <taxon>Trichogrammatidae</taxon>
        <taxon>Trichogramma</taxon>
    </lineage>
</organism>
<reference evidence="1 2" key="1">
    <citation type="submission" date="2020-02" db="EMBL/GenBank/DDBJ databases">
        <authorList>
            <person name="Ferguson B K."/>
        </authorList>
    </citation>
    <scope>NUCLEOTIDE SEQUENCE [LARGE SCALE GENOMIC DNA]</scope>
</reference>
<dbReference type="EMBL" id="CADCXV010000613">
    <property type="protein sequence ID" value="CAB0031068.1"/>
    <property type="molecule type" value="Genomic_DNA"/>
</dbReference>
<protein>
    <submittedName>
        <fullName evidence="1">Uncharacterized protein</fullName>
    </submittedName>
</protein>
<name>A0A6H5I3P6_9HYME</name>
<dbReference type="AlphaFoldDB" id="A0A6H5I3P6"/>
<keyword evidence="2" id="KW-1185">Reference proteome</keyword>
<dbReference type="Proteomes" id="UP000479190">
    <property type="component" value="Unassembled WGS sequence"/>
</dbReference>
<accession>A0A6H5I3P6</accession>
<evidence type="ECO:0000313" key="2">
    <source>
        <dbReference type="Proteomes" id="UP000479190"/>
    </source>
</evidence>
<evidence type="ECO:0000313" key="1">
    <source>
        <dbReference type="EMBL" id="CAB0031068.1"/>
    </source>
</evidence>
<sequence length="110" mass="12610">MTSSRNILLSTLQGNYVHVCLERTARDHCAATDDLSTARARAHELPTRKLRHGQKLAGLFFGFPMMTVYLYNEYGRRARPRGGKILLESIIAKKRKDPARRAIVRRPHTH</sequence>
<proteinExistence type="predicted"/>
<gene>
    <name evidence="1" type="ORF">TBRA_LOCUS3050</name>
</gene>